<reference evidence="1" key="1">
    <citation type="submission" date="2021-04" db="EMBL/GenBank/DDBJ databases">
        <authorList>
            <person name="Tunstrom K."/>
        </authorList>
    </citation>
    <scope>NUCLEOTIDE SEQUENCE</scope>
</reference>
<comment type="caution">
    <text evidence="1">The sequence shown here is derived from an EMBL/GenBank/DDBJ whole genome shotgun (WGS) entry which is preliminary data.</text>
</comment>
<evidence type="ECO:0000313" key="1">
    <source>
        <dbReference type="EMBL" id="CAG4986127.1"/>
    </source>
</evidence>
<dbReference type="AlphaFoldDB" id="A0A8S3WWZ3"/>
<gene>
    <name evidence="1" type="ORF">PAPOLLO_LOCUS11182</name>
</gene>
<accession>A0A8S3WWZ3</accession>
<keyword evidence="2" id="KW-1185">Reference proteome</keyword>
<protein>
    <submittedName>
        <fullName evidence="1">(apollo) hypothetical protein</fullName>
    </submittedName>
</protein>
<name>A0A8S3WWZ3_PARAO</name>
<evidence type="ECO:0000313" key="2">
    <source>
        <dbReference type="Proteomes" id="UP000691718"/>
    </source>
</evidence>
<sequence length="99" mass="11620">MHLNKKTERGVFVKHLAHQLILEHIKRRVFNLRLPRELRMSLARILGADMPDKVQGQVSQEKNEKNMCILPTKTQQKIDISMLLMQKTRLFTVWQASVS</sequence>
<organism evidence="1 2">
    <name type="scientific">Parnassius apollo</name>
    <name type="common">Apollo butterfly</name>
    <name type="synonym">Papilio apollo</name>
    <dbReference type="NCBI Taxonomy" id="110799"/>
    <lineage>
        <taxon>Eukaryota</taxon>
        <taxon>Metazoa</taxon>
        <taxon>Ecdysozoa</taxon>
        <taxon>Arthropoda</taxon>
        <taxon>Hexapoda</taxon>
        <taxon>Insecta</taxon>
        <taxon>Pterygota</taxon>
        <taxon>Neoptera</taxon>
        <taxon>Endopterygota</taxon>
        <taxon>Lepidoptera</taxon>
        <taxon>Glossata</taxon>
        <taxon>Ditrysia</taxon>
        <taxon>Papilionoidea</taxon>
        <taxon>Papilionidae</taxon>
        <taxon>Parnassiinae</taxon>
        <taxon>Parnassini</taxon>
        <taxon>Parnassius</taxon>
        <taxon>Parnassius</taxon>
    </lineage>
</organism>
<dbReference type="Proteomes" id="UP000691718">
    <property type="component" value="Unassembled WGS sequence"/>
</dbReference>
<proteinExistence type="predicted"/>
<dbReference type="OrthoDB" id="8057741at2759"/>
<dbReference type="EMBL" id="CAJQZP010000809">
    <property type="protein sequence ID" value="CAG4986127.1"/>
    <property type="molecule type" value="Genomic_DNA"/>
</dbReference>